<organism evidence="2 3">
    <name type="scientific">Caldisalinibacter kiritimatiensis</name>
    <dbReference type="NCBI Taxonomy" id="1304284"/>
    <lineage>
        <taxon>Bacteria</taxon>
        <taxon>Bacillati</taxon>
        <taxon>Bacillota</taxon>
        <taxon>Tissierellia</taxon>
        <taxon>Tissierellales</taxon>
        <taxon>Thermohalobacteraceae</taxon>
        <taxon>Caldisalinibacter</taxon>
    </lineage>
</organism>
<dbReference type="Proteomes" id="UP000013378">
    <property type="component" value="Unassembled WGS sequence"/>
</dbReference>
<evidence type="ECO:0000313" key="2">
    <source>
        <dbReference type="EMBL" id="EOD00471.1"/>
    </source>
</evidence>
<accession>R1CP57</accession>
<sequence length="336" mass="37468">MYKKILLIVLVFALSLSFYGCKAIDVMKGLVSEEESEVEIVRSDEEDIEISNDVNMRDTVLYFQNENGYLVPVKREIPWETGIAKAALSNMIADPVVTEDIAQIGLMPIIPAGTEIIGMSINDGLCKVNFTNDILNYQSKKEEENIVKGIVYTLTEFPTIDKVQFMFEGQIINELEYGTKVAQPIERKDINLLDIGANGDSRIVVYYKGTSNGEYEYYVPVTLPISGDNVNVSKALRELFNGPPELTGLYTDIPLGVELSDVSVREGVAYIDINLESNEAISSQVQFDMMSKNIGLTLQQFNDIAGYEILIEGKTLEEAGLEFFEPEGLPVFANEY</sequence>
<dbReference type="RefSeq" id="WP_006313213.1">
    <property type="nucleotide sequence ID" value="NZ_ARZA01000166.1"/>
</dbReference>
<feature type="domain" description="GerMN" evidence="1">
    <location>
        <begin position="84"/>
        <end position="176"/>
    </location>
</feature>
<dbReference type="eggNOG" id="COG5401">
    <property type="taxonomic scope" value="Bacteria"/>
</dbReference>
<reference evidence="2 3" key="1">
    <citation type="journal article" date="2015" name="Geomicrobiol. J.">
        <title>Caldisalinibacter kiritimatiensis gen. nov., sp. nov., a moderately thermohalophilic thiosulfate-reducing bacterium from a hypersaline microbial mat.</title>
        <authorList>
            <person name="Ben Hania W."/>
            <person name="Joseph M."/>
            <person name="Fiebig A."/>
            <person name="Bunk B."/>
            <person name="Klenk H.-P."/>
            <person name="Fardeau M.-L."/>
            <person name="Spring S."/>
        </authorList>
    </citation>
    <scope>NUCLEOTIDE SEQUENCE [LARGE SCALE GENOMIC DNA]</scope>
    <source>
        <strain evidence="2 3">L21-TH-D2</strain>
    </source>
</reference>
<dbReference type="OrthoDB" id="9809406at2"/>
<dbReference type="AlphaFoldDB" id="R1CP57"/>
<dbReference type="EMBL" id="ARZA01000166">
    <property type="protein sequence ID" value="EOD00471.1"/>
    <property type="molecule type" value="Genomic_DNA"/>
</dbReference>
<dbReference type="PROSITE" id="PS51257">
    <property type="entry name" value="PROKAR_LIPOPROTEIN"/>
    <property type="match status" value="1"/>
</dbReference>
<dbReference type="InterPro" id="IPR019606">
    <property type="entry name" value="GerMN"/>
</dbReference>
<name>R1CP57_9FIRM</name>
<protein>
    <submittedName>
        <fullName evidence="2">Germination protein GerM</fullName>
    </submittedName>
</protein>
<evidence type="ECO:0000259" key="1">
    <source>
        <dbReference type="SMART" id="SM00909"/>
    </source>
</evidence>
<keyword evidence="3" id="KW-1185">Reference proteome</keyword>
<comment type="caution">
    <text evidence="2">The sequence shown here is derived from an EMBL/GenBank/DDBJ whole genome shotgun (WGS) entry which is preliminary data.</text>
</comment>
<evidence type="ECO:0000313" key="3">
    <source>
        <dbReference type="Proteomes" id="UP000013378"/>
    </source>
</evidence>
<feature type="domain" description="GerMN" evidence="1">
    <location>
        <begin position="232"/>
        <end position="320"/>
    </location>
</feature>
<gene>
    <name evidence="2" type="ORF">L21TH_1472</name>
</gene>
<dbReference type="Pfam" id="PF10646">
    <property type="entry name" value="Germane"/>
    <property type="match status" value="2"/>
</dbReference>
<proteinExistence type="predicted"/>
<dbReference type="STRING" id="1304284.L21TH_1472"/>
<dbReference type="SMART" id="SM00909">
    <property type="entry name" value="Germane"/>
    <property type="match status" value="2"/>
</dbReference>